<dbReference type="EMBL" id="VCHE01000051">
    <property type="protein sequence ID" value="KAB2573904.1"/>
    <property type="molecule type" value="Genomic_DNA"/>
</dbReference>
<dbReference type="InterPro" id="IPR008250">
    <property type="entry name" value="ATPase_P-typ_transduc_dom_A_sf"/>
</dbReference>
<dbReference type="SFLD" id="SFLDS00003">
    <property type="entry name" value="Haloacid_Dehalogenase"/>
    <property type="match status" value="1"/>
</dbReference>
<sequence length="819" mass="87881">MATSQALFCIDVNVISVDEALHHLRHTTPYGIKQVVEAREGSQFLYVLVENPKRLFRGPTPHGVKSVKNQAETANGKTEVRIEYDPRSILPRDLVEKALADTSAELAPMPPPDSVAAGRKHLRRELMYFIIALVFTFPVLVLAWVPLSMSEFNKQIVCLLLASAVQFSAWEFYPNAFKSLFHSKMADMDLLIVLSTTTAYIFSVVAFGLYGSGSPLSVGSFFETSTLLVTLIRLGRYMSELARQKATESVSIRTLQTPTAQLLTKSRNESREIDVRLLQPGDTFRVPPHTRIPTDGIVVYGGSQVDESMMTGESHPVAKGIDSNVTAGTMNLDGQLDISVTRMAWENSISQIGALVDNAELTKPKIQALADRVASWFVPSIIAISTTVFLAWVLVGVLHLKKSGTDAVVGATSYAIATLIVSCPCAIGLAVPMVIIIASGVAAKHGVIFRAPTAIETAKGVTHVVVDKTGTLTEGKLSVIAGKFMSKPRASTLPYLLGLVSGQKHPVASAVAEWILTKGTQDSINFDTITVIVGGGIEGRLDKEGVVVRAGNCDWLGITSSDQVLNFTSRLNSPPSPSTESPVYQSTLDYTLFGVTVNGELRALFALRDVLRPETASVISSLQSRHILISIVSGDDARSVEHCAHVLNIPTSHTLSRCSPADKAAYVSSVQKADPRGIVLFLGDGTNDAVALTQATIGMSIAGGTDVAKSAADIILARPDLRGLLIAMDVSTRAVRRVWFNFVWAAIYNLFAVLLAAGAFVCIKTSGKVGSVDEKGGIKIPPEFAGLGEIVSILPVVLIAFSLRFAKFTRHGGQSARSE</sequence>
<evidence type="ECO:0000256" key="3">
    <source>
        <dbReference type="ARBA" id="ARBA00022723"/>
    </source>
</evidence>
<evidence type="ECO:0000256" key="4">
    <source>
        <dbReference type="ARBA" id="ARBA00022967"/>
    </source>
</evidence>
<dbReference type="InterPro" id="IPR036412">
    <property type="entry name" value="HAD-like_sf"/>
</dbReference>
<evidence type="ECO:0000313" key="10">
    <source>
        <dbReference type="EMBL" id="KAB2573904.1"/>
    </source>
</evidence>
<keyword evidence="2 7" id="KW-0812">Transmembrane</keyword>
<comment type="similarity">
    <text evidence="7">Belongs to the cation transport ATPase (P-type) (TC 3.A.3) family. Type IB subfamily.</text>
</comment>
<dbReference type="PANTHER" id="PTHR46594">
    <property type="entry name" value="P-TYPE CATION-TRANSPORTING ATPASE"/>
    <property type="match status" value="1"/>
</dbReference>
<evidence type="ECO:0000256" key="2">
    <source>
        <dbReference type="ARBA" id="ARBA00022692"/>
    </source>
</evidence>
<dbReference type="InterPro" id="IPR027256">
    <property type="entry name" value="P-typ_ATPase_IB"/>
</dbReference>
<keyword evidence="7" id="KW-0547">Nucleotide-binding</keyword>
<evidence type="ECO:0000259" key="8">
    <source>
        <dbReference type="Pfam" id="PF00122"/>
    </source>
</evidence>
<feature type="transmembrane region" description="Helical" evidence="7">
    <location>
        <begin position="738"/>
        <end position="761"/>
    </location>
</feature>
<feature type="domain" description="PCA1 HMA heavy metal-associated" evidence="9">
    <location>
        <begin position="41"/>
        <end position="109"/>
    </location>
</feature>
<comment type="caution">
    <text evidence="10">The sequence shown here is derived from an EMBL/GenBank/DDBJ whole genome shotgun (WGS) entry which is preliminary data.</text>
</comment>
<dbReference type="PRINTS" id="PR00120">
    <property type="entry name" value="HATPASE"/>
</dbReference>
<dbReference type="AlphaFoldDB" id="A0A5N5D9K1"/>
<feature type="domain" description="P-type ATPase A" evidence="8">
    <location>
        <begin position="255"/>
        <end position="356"/>
    </location>
</feature>
<proteinExistence type="inferred from homology"/>
<keyword evidence="11" id="KW-1185">Reference proteome</keyword>
<protein>
    <submittedName>
        <fullName evidence="10">P-type cation-transporting ATPase</fullName>
    </submittedName>
</protein>
<organism evidence="10 11">
    <name type="scientific">Lasiodiplodia theobromae</name>
    <dbReference type="NCBI Taxonomy" id="45133"/>
    <lineage>
        <taxon>Eukaryota</taxon>
        <taxon>Fungi</taxon>
        <taxon>Dikarya</taxon>
        <taxon>Ascomycota</taxon>
        <taxon>Pezizomycotina</taxon>
        <taxon>Dothideomycetes</taxon>
        <taxon>Dothideomycetes incertae sedis</taxon>
        <taxon>Botryosphaeriales</taxon>
        <taxon>Botryosphaeriaceae</taxon>
        <taxon>Lasiodiplodia</taxon>
    </lineage>
</organism>
<dbReference type="Pfam" id="PF00702">
    <property type="entry name" value="Hydrolase"/>
    <property type="match status" value="1"/>
</dbReference>
<comment type="subcellular location">
    <subcellularLocation>
        <location evidence="1 7">Membrane</location>
    </subcellularLocation>
</comment>
<dbReference type="GO" id="GO:0016020">
    <property type="term" value="C:membrane"/>
    <property type="evidence" value="ECO:0007669"/>
    <property type="project" value="UniProtKB-SubCell"/>
</dbReference>
<feature type="transmembrane region" description="Helical" evidence="7">
    <location>
        <begin position="373"/>
        <end position="394"/>
    </location>
</feature>
<reference evidence="10 11" key="1">
    <citation type="journal article" date="2019" name="Sci. Rep.">
        <title>A multi-omics analysis of the grapevine pathogen Lasiodiplodia theobromae reveals that temperature affects the expression of virulence- and pathogenicity-related genes.</title>
        <authorList>
            <person name="Felix C."/>
            <person name="Meneses R."/>
            <person name="Goncalves M.F.M."/>
            <person name="Tilleman L."/>
            <person name="Duarte A.S."/>
            <person name="Jorrin-Novo J.V."/>
            <person name="Van de Peer Y."/>
            <person name="Deforce D."/>
            <person name="Van Nieuwerburgh F."/>
            <person name="Esteves A.C."/>
            <person name="Alves A."/>
        </authorList>
    </citation>
    <scope>NUCLEOTIDE SEQUENCE [LARGE SCALE GENOMIC DNA]</scope>
    <source>
        <strain evidence="10 11">LA-SOL3</strain>
    </source>
</reference>
<dbReference type="InterPro" id="IPR001757">
    <property type="entry name" value="P_typ_ATPase"/>
</dbReference>
<evidence type="ECO:0000259" key="9">
    <source>
        <dbReference type="Pfam" id="PF24534"/>
    </source>
</evidence>
<dbReference type="SFLD" id="SFLDG00002">
    <property type="entry name" value="C1.7:_P-type_atpase_like"/>
    <property type="match status" value="1"/>
</dbReference>
<evidence type="ECO:0000256" key="1">
    <source>
        <dbReference type="ARBA" id="ARBA00004370"/>
    </source>
</evidence>
<gene>
    <name evidence="10" type="primary">PCA1_1</name>
    <name evidence="10" type="ORF">DBV05_g7442</name>
</gene>
<feature type="transmembrane region" description="Helical" evidence="7">
    <location>
        <begin position="216"/>
        <end position="235"/>
    </location>
</feature>
<dbReference type="InterPro" id="IPR059000">
    <property type="entry name" value="ATPase_P-type_domA"/>
</dbReference>
<accession>A0A5N5D9K1</accession>
<keyword evidence="5 7" id="KW-1133">Transmembrane helix</keyword>
<dbReference type="GO" id="GO:0030003">
    <property type="term" value="P:intracellular monoatomic cation homeostasis"/>
    <property type="evidence" value="ECO:0007669"/>
    <property type="project" value="UniProtKB-ARBA"/>
</dbReference>
<dbReference type="GO" id="GO:0046872">
    <property type="term" value="F:metal ion binding"/>
    <property type="evidence" value="ECO:0007669"/>
    <property type="project" value="UniProtKB-KW"/>
</dbReference>
<dbReference type="Pfam" id="PF00122">
    <property type="entry name" value="E1-E2_ATPase"/>
    <property type="match status" value="1"/>
</dbReference>
<keyword evidence="7" id="KW-0067">ATP-binding</keyword>
<evidence type="ECO:0000313" key="11">
    <source>
        <dbReference type="Proteomes" id="UP000325902"/>
    </source>
</evidence>
<dbReference type="PANTHER" id="PTHR46594:SF4">
    <property type="entry name" value="P-TYPE CATION-TRANSPORTING ATPASE"/>
    <property type="match status" value="1"/>
</dbReference>
<dbReference type="NCBIfam" id="TIGR01494">
    <property type="entry name" value="ATPase_P-type"/>
    <property type="match status" value="2"/>
</dbReference>
<dbReference type="InterPro" id="IPR023214">
    <property type="entry name" value="HAD_sf"/>
</dbReference>
<dbReference type="InterPro" id="IPR018303">
    <property type="entry name" value="ATPase_P-typ_P_site"/>
</dbReference>
<dbReference type="Pfam" id="PF24534">
    <property type="entry name" value="HMA_PCA1"/>
    <property type="match status" value="1"/>
</dbReference>
<keyword evidence="6 7" id="KW-0472">Membrane</keyword>
<dbReference type="InterPro" id="IPR023299">
    <property type="entry name" value="ATPase_P-typ_cyto_dom_N"/>
</dbReference>
<dbReference type="PRINTS" id="PR00119">
    <property type="entry name" value="CATATPASE"/>
</dbReference>
<dbReference type="Gene3D" id="2.70.150.10">
    <property type="entry name" value="Calcium-transporting ATPase, cytoplasmic transduction domain A"/>
    <property type="match status" value="1"/>
</dbReference>
<dbReference type="FunFam" id="2.70.150.10:FF:000002">
    <property type="entry name" value="Copper-transporting ATPase 1, putative"/>
    <property type="match status" value="1"/>
</dbReference>
<dbReference type="OrthoDB" id="432719at2759"/>
<dbReference type="SUPFAM" id="SSF81660">
    <property type="entry name" value="Metal cation-transporting ATPase, ATP-binding domain N"/>
    <property type="match status" value="1"/>
</dbReference>
<feature type="transmembrane region" description="Helical" evidence="7">
    <location>
        <begin position="414"/>
        <end position="442"/>
    </location>
</feature>
<dbReference type="SUPFAM" id="SSF81653">
    <property type="entry name" value="Calcium ATPase, transduction domain A"/>
    <property type="match status" value="1"/>
</dbReference>
<dbReference type="GO" id="GO:0019829">
    <property type="term" value="F:ATPase-coupled monoatomic cation transmembrane transporter activity"/>
    <property type="evidence" value="ECO:0007669"/>
    <property type="project" value="InterPro"/>
</dbReference>
<feature type="transmembrane region" description="Helical" evidence="7">
    <location>
        <begin position="784"/>
        <end position="806"/>
    </location>
</feature>
<feature type="transmembrane region" description="Helical" evidence="7">
    <location>
        <begin position="126"/>
        <end position="146"/>
    </location>
</feature>
<dbReference type="PROSITE" id="PS00154">
    <property type="entry name" value="ATPASE_E1_E2"/>
    <property type="match status" value="1"/>
</dbReference>
<keyword evidence="3 7" id="KW-0479">Metal-binding</keyword>
<feature type="transmembrane region" description="Helical" evidence="7">
    <location>
        <begin position="152"/>
        <end position="170"/>
    </location>
</feature>
<dbReference type="SUPFAM" id="SSF81665">
    <property type="entry name" value="Calcium ATPase, transmembrane domain M"/>
    <property type="match status" value="1"/>
</dbReference>
<dbReference type="GO" id="GO:0005524">
    <property type="term" value="F:ATP binding"/>
    <property type="evidence" value="ECO:0007669"/>
    <property type="project" value="UniProtKB-UniRule"/>
</dbReference>
<dbReference type="SFLD" id="SFLDF00027">
    <property type="entry name" value="p-type_atpase"/>
    <property type="match status" value="1"/>
</dbReference>
<keyword evidence="4" id="KW-1278">Translocase</keyword>
<feature type="transmembrane region" description="Helical" evidence="7">
    <location>
        <begin position="190"/>
        <end position="210"/>
    </location>
</feature>
<evidence type="ECO:0000256" key="6">
    <source>
        <dbReference type="ARBA" id="ARBA00023136"/>
    </source>
</evidence>
<evidence type="ECO:0000256" key="7">
    <source>
        <dbReference type="RuleBase" id="RU362081"/>
    </source>
</evidence>
<dbReference type="Proteomes" id="UP000325902">
    <property type="component" value="Unassembled WGS sequence"/>
</dbReference>
<dbReference type="Gene3D" id="3.40.50.1000">
    <property type="entry name" value="HAD superfamily/HAD-like"/>
    <property type="match status" value="1"/>
</dbReference>
<dbReference type="InterPro" id="IPR056236">
    <property type="entry name" value="HMA_PCA1"/>
</dbReference>
<dbReference type="NCBIfam" id="TIGR01525">
    <property type="entry name" value="ATPase-IB_hvy"/>
    <property type="match status" value="1"/>
</dbReference>
<dbReference type="Gene3D" id="3.40.1110.10">
    <property type="entry name" value="Calcium-transporting ATPase, cytoplasmic domain N"/>
    <property type="match status" value="1"/>
</dbReference>
<dbReference type="SUPFAM" id="SSF56784">
    <property type="entry name" value="HAD-like"/>
    <property type="match status" value="1"/>
</dbReference>
<dbReference type="GO" id="GO:0016887">
    <property type="term" value="F:ATP hydrolysis activity"/>
    <property type="evidence" value="ECO:0007669"/>
    <property type="project" value="InterPro"/>
</dbReference>
<evidence type="ECO:0000256" key="5">
    <source>
        <dbReference type="ARBA" id="ARBA00022989"/>
    </source>
</evidence>
<dbReference type="InterPro" id="IPR023298">
    <property type="entry name" value="ATPase_P-typ_TM_dom_sf"/>
</dbReference>
<dbReference type="InterPro" id="IPR044492">
    <property type="entry name" value="P_typ_ATPase_HD_dom"/>
</dbReference>
<name>A0A5N5D9K1_9PEZI</name>